<dbReference type="PRINTS" id="PR01705">
    <property type="entry name" value="TSP1REPEAT"/>
</dbReference>
<dbReference type="SMART" id="SM00209">
    <property type="entry name" value="TSP1"/>
    <property type="match status" value="2"/>
</dbReference>
<dbReference type="InterPro" id="IPR054019">
    <property type="entry name" value="CFP_TSR_C"/>
</dbReference>
<sequence>DGQWSQWNEWSSCSRLDGEQIRCKQRVGNQFRHRVCEGQIHGGNWCEGKHRESRACYDADKCRYDGYWTEWSEWGMCSAPCGKATKTRTRQCLPTYPDYP</sequence>
<dbReference type="SUPFAM" id="SSF82895">
    <property type="entry name" value="TSP-1 type 1 repeat"/>
    <property type="match status" value="2"/>
</dbReference>
<keyword evidence="1" id="KW-0677">Repeat</keyword>
<dbReference type="InterPro" id="IPR036383">
    <property type="entry name" value="TSP1_rpt_sf"/>
</dbReference>
<protein>
    <recommendedName>
        <fullName evidence="5">Properdin</fullName>
    </recommendedName>
</protein>
<dbReference type="Gene3D" id="2.20.100.10">
    <property type="entry name" value="Thrombospondin type-1 (TSP1) repeat"/>
    <property type="match status" value="2"/>
</dbReference>
<dbReference type="OrthoDB" id="446173at2759"/>
<gene>
    <name evidence="3" type="ORF">GDO78_022347</name>
</gene>
<dbReference type="PANTHER" id="PTHR22906:SF21">
    <property type="entry name" value="SEMA DOMAIN-CONTAINING PROTEIN"/>
    <property type="match status" value="1"/>
</dbReference>
<evidence type="ECO:0000256" key="2">
    <source>
        <dbReference type="ARBA" id="ARBA00023157"/>
    </source>
</evidence>
<name>A0A8J6BI12_ELECQ</name>
<evidence type="ECO:0000313" key="4">
    <source>
        <dbReference type="Proteomes" id="UP000770717"/>
    </source>
</evidence>
<dbReference type="AlphaFoldDB" id="A0A8J6BI12"/>
<keyword evidence="2" id="KW-1015">Disulfide bond</keyword>
<dbReference type="Proteomes" id="UP000770717">
    <property type="component" value="Unassembled WGS sequence"/>
</dbReference>
<reference evidence="3" key="1">
    <citation type="thesis" date="2020" institute="ProQuest LLC" country="789 East Eisenhower Parkway, Ann Arbor, MI, USA">
        <title>Comparative Genomics and Chromosome Evolution.</title>
        <authorList>
            <person name="Mudd A.B."/>
        </authorList>
    </citation>
    <scope>NUCLEOTIDE SEQUENCE</scope>
    <source>
        <strain evidence="3">HN-11 Male</strain>
        <tissue evidence="3">Kidney and liver</tissue>
    </source>
</reference>
<keyword evidence="4" id="KW-1185">Reference proteome</keyword>
<evidence type="ECO:0000313" key="3">
    <source>
        <dbReference type="EMBL" id="KAG9460363.1"/>
    </source>
</evidence>
<proteinExistence type="predicted"/>
<feature type="non-terminal residue" evidence="3">
    <location>
        <position position="1"/>
    </location>
</feature>
<dbReference type="Pfam" id="PF00090">
    <property type="entry name" value="TSP_1"/>
    <property type="match status" value="1"/>
</dbReference>
<dbReference type="PANTHER" id="PTHR22906">
    <property type="entry name" value="PROPERDIN"/>
    <property type="match status" value="1"/>
</dbReference>
<comment type="caution">
    <text evidence="3">The sequence shown here is derived from an EMBL/GenBank/DDBJ whole genome shotgun (WGS) entry which is preliminary data.</text>
</comment>
<organism evidence="3 4">
    <name type="scientific">Eleutherodactylus coqui</name>
    <name type="common">Puerto Rican coqui</name>
    <dbReference type="NCBI Taxonomy" id="57060"/>
    <lineage>
        <taxon>Eukaryota</taxon>
        <taxon>Metazoa</taxon>
        <taxon>Chordata</taxon>
        <taxon>Craniata</taxon>
        <taxon>Vertebrata</taxon>
        <taxon>Euteleostomi</taxon>
        <taxon>Amphibia</taxon>
        <taxon>Batrachia</taxon>
        <taxon>Anura</taxon>
        <taxon>Neobatrachia</taxon>
        <taxon>Hyloidea</taxon>
        <taxon>Eleutherodactylidae</taxon>
        <taxon>Eleutherodactylinae</taxon>
        <taxon>Eleutherodactylus</taxon>
        <taxon>Eleutherodactylus</taxon>
    </lineage>
</organism>
<evidence type="ECO:0000256" key="1">
    <source>
        <dbReference type="ARBA" id="ARBA00022737"/>
    </source>
</evidence>
<dbReference type="InterPro" id="IPR000884">
    <property type="entry name" value="TSP1_rpt"/>
</dbReference>
<dbReference type="EMBL" id="WNTK01079286">
    <property type="protein sequence ID" value="KAG9460363.1"/>
    <property type="molecule type" value="Genomic_DNA"/>
</dbReference>
<accession>A0A8J6BI12</accession>
<dbReference type="InterPro" id="IPR052065">
    <property type="entry name" value="Compl_asym_regulator"/>
</dbReference>
<evidence type="ECO:0008006" key="5">
    <source>
        <dbReference type="Google" id="ProtNLM"/>
    </source>
</evidence>
<dbReference type="PROSITE" id="PS50092">
    <property type="entry name" value="TSP1"/>
    <property type="match status" value="2"/>
</dbReference>
<dbReference type="Pfam" id="PF22195">
    <property type="entry name" value="TSP1_CFP_C"/>
    <property type="match status" value="1"/>
</dbReference>